<dbReference type="InterPro" id="IPR016181">
    <property type="entry name" value="Acyl_CoA_acyltransferase"/>
</dbReference>
<sequence length="665" mass="72456">MRLTHVTQLRLPFGRLWGYDVSASELGRQLPVSFDQRIHVGLGDRPGSWMAISFRLPSRATREMLADAWLAVIARHGTLRTAFARDDDGHPRLHEIRIDGGTWVEHEIAPGQAVNDAVREVLDAACSPYRRPSYRLCVLENATGVTVVIGADHAHVDMWSMLVIARDLMAAVDAGREGRDPWSAPAAAFVEHTTSLLERPSAPDDVRRRWADIIRDSGGAMPRFPLPLGPPEPHRERVEVRDVLDADDSAAFEAQARGDGVSTLALAVVAMTAVTRALAGTALRAIFPVHSRYEQTWHDSVGWFITNSVLESAVAEPRDAAAAVKEAVRLGSWPLADVLEPWGGMPVAPGMFAISWLDLRRLPVRIDSVGLDAQYVGAAIDTDGVMLWFILDESGLHLRCRYPDTAEARANVGEWLDLLVARLRTDARTSVRGLLRVADRTYRMERAARADIPAIAALLADDPFGAEREDAELGRYESAYNAVIRDRSNFLGVVRDDAGRIVATMQLTVIPGLSRGGSTRLQIEGLRVAPAERSQGLGTAMVQWAHDFGRSRGATLAQVTTDEARDRARAFYTGLGYRTAHVGLKRPLDGTAHRPSVGGGAYAGGVPRGGAAMSDIEERSESAHVPAPGEPSIPELEEDENIAPRPEEEIADLLRAEPDTGEHVS</sequence>
<dbReference type="InterPro" id="IPR023213">
    <property type="entry name" value="CAT-like_dom_sf"/>
</dbReference>
<reference evidence="6" key="1">
    <citation type="submission" date="2016-10" db="EMBL/GenBank/DDBJ databases">
        <authorList>
            <person name="Varghese N."/>
            <person name="Submissions S."/>
        </authorList>
    </citation>
    <scope>NUCLEOTIDE SEQUENCE [LARGE SCALE GENOMIC DNA]</scope>
    <source>
        <strain evidence="6">CL127</strain>
    </source>
</reference>
<feature type="region of interest" description="Disordered" evidence="3">
    <location>
        <begin position="596"/>
        <end position="665"/>
    </location>
</feature>
<name>A0A1I6IJY6_9MICO</name>
<dbReference type="Proteomes" id="UP000198877">
    <property type="component" value="Unassembled WGS sequence"/>
</dbReference>
<dbReference type="Gene3D" id="3.30.559.30">
    <property type="entry name" value="Nonribosomal peptide synthetase, condensation domain"/>
    <property type="match status" value="1"/>
</dbReference>
<dbReference type="SUPFAM" id="SSF52777">
    <property type="entry name" value="CoA-dependent acyltransferases"/>
    <property type="match status" value="2"/>
</dbReference>
<dbReference type="InterPro" id="IPR001242">
    <property type="entry name" value="Condensation_dom"/>
</dbReference>
<dbReference type="SUPFAM" id="SSF55729">
    <property type="entry name" value="Acyl-CoA N-acyltransferases (Nat)"/>
    <property type="match status" value="1"/>
</dbReference>
<keyword evidence="5" id="KW-0687">Ribonucleoprotein</keyword>
<evidence type="ECO:0000256" key="2">
    <source>
        <dbReference type="ARBA" id="ARBA00023315"/>
    </source>
</evidence>
<evidence type="ECO:0000313" key="6">
    <source>
        <dbReference type="Proteomes" id="UP000198877"/>
    </source>
</evidence>
<keyword evidence="1" id="KW-0808">Transferase</keyword>
<dbReference type="InterPro" id="IPR050832">
    <property type="entry name" value="Bact_Acetyltransf"/>
</dbReference>
<dbReference type="GO" id="GO:0008610">
    <property type="term" value="P:lipid biosynthetic process"/>
    <property type="evidence" value="ECO:0007669"/>
    <property type="project" value="UniProtKB-ARBA"/>
</dbReference>
<dbReference type="RefSeq" id="WP_091740391.1">
    <property type="nucleotide sequence ID" value="NZ_FOYR01000003.1"/>
</dbReference>
<dbReference type="Pfam" id="PF00583">
    <property type="entry name" value="Acetyltransf_1"/>
    <property type="match status" value="1"/>
</dbReference>
<gene>
    <name evidence="5" type="ORF">SAMN04488591_2751</name>
</gene>
<dbReference type="PROSITE" id="PS51186">
    <property type="entry name" value="GNAT"/>
    <property type="match status" value="1"/>
</dbReference>
<dbReference type="Gene3D" id="3.40.630.30">
    <property type="match status" value="1"/>
</dbReference>
<keyword evidence="5" id="KW-0689">Ribosomal protein</keyword>
<dbReference type="CDD" id="cd04301">
    <property type="entry name" value="NAT_SF"/>
    <property type="match status" value="1"/>
</dbReference>
<evidence type="ECO:0000259" key="4">
    <source>
        <dbReference type="PROSITE" id="PS51186"/>
    </source>
</evidence>
<proteinExistence type="predicted"/>
<feature type="compositionally biased region" description="Basic and acidic residues" evidence="3">
    <location>
        <begin position="645"/>
        <end position="665"/>
    </location>
</feature>
<protein>
    <submittedName>
        <fullName evidence="5">Ribosomal protein S18 acetylase RimI</fullName>
    </submittedName>
</protein>
<evidence type="ECO:0000256" key="1">
    <source>
        <dbReference type="ARBA" id="ARBA00022679"/>
    </source>
</evidence>
<dbReference type="InterPro" id="IPR000182">
    <property type="entry name" value="GNAT_dom"/>
</dbReference>
<dbReference type="Pfam" id="PF00668">
    <property type="entry name" value="Condensation"/>
    <property type="match status" value="1"/>
</dbReference>
<dbReference type="PANTHER" id="PTHR43877">
    <property type="entry name" value="AMINOALKYLPHOSPHONATE N-ACETYLTRANSFERASE-RELATED-RELATED"/>
    <property type="match status" value="1"/>
</dbReference>
<dbReference type="GO" id="GO:0016747">
    <property type="term" value="F:acyltransferase activity, transferring groups other than amino-acyl groups"/>
    <property type="evidence" value="ECO:0007669"/>
    <property type="project" value="InterPro"/>
</dbReference>
<feature type="domain" description="N-acetyltransferase" evidence="4">
    <location>
        <begin position="442"/>
        <end position="598"/>
    </location>
</feature>
<evidence type="ECO:0000256" key="3">
    <source>
        <dbReference type="SAM" id="MobiDB-lite"/>
    </source>
</evidence>
<dbReference type="AlphaFoldDB" id="A0A1I6IJY6"/>
<dbReference type="Gene3D" id="3.30.559.10">
    <property type="entry name" value="Chloramphenicol acetyltransferase-like domain"/>
    <property type="match status" value="1"/>
</dbReference>
<organism evidence="5 6">
    <name type="scientific">Microbacterium azadirachtae</name>
    <dbReference type="NCBI Taxonomy" id="582680"/>
    <lineage>
        <taxon>Bacteria</taxon>
        <taxon>Bacillati</taxon>
        <taxon>Actinomycetota</taxon>
        <taxon>Actinomycetes</taxon>
        <taxon>Micrococcales</taxon>
        <taxon>Microbacteriaceae</taxon>
        <taxon>Microbacterium</taxon>
    </lineage>
</organism>
<feature type="compositionally biased region" description="Gly residues" evidence="3">
    <location>
        <begin position="597"/>
        <end position="608"/>
    </location>
</feature>
<dbReference type="GO" id="GO:0005840">
    <property type="term" value="C:ribosome"/>
    <property type="evidence" value="ECO:0007669"/>
    <property type="project" value="UniProtKB-KW"/>
</dbReference>
<evidence type="ECO:0000313" key="5">
    <source>
        <dbReference type="EMBL" id="SFR67087.1"/>
    </source>
</evidence>
<accession>A0A1I6IJY6</accession>
<keyword evidence="2" id="KW-0012">Acyltransferase</keyword>
<dbReference type="EMBL" id="FOYR01000003">
    <property type="protein sequence ID" value="SFR67087.1"/>
    <property type="molecule type" value="Genomic_DNA"/>
</dbReference>